<dbReference type="PANTHER" id="PTHR36852:SF1">
    <property type="entry name" value="PROTEIN GVPL 2"/>
    <property type="match status" value="1"/>
</dbReference>
<evidence type="ECO:0000256" key="1">
    <source>
        <dbReference type="ARBA" id="ARBA00022987"/>
    </source>
</evidence>
<dbReference type="RefSeq" id="WP_409123655.1">
    <property type="nucleotide sequence ID" value="NZ_JBJVNI010000018.1"/>
</dbReference>
<comment type="caution">
    <text evidence="4">The sequence shown here is derived from an EMBL/GenBank/DDBJ whole genome shotgun (WGS) entry which is preliminary data.</text>
</comment>
<evidence type="ECO:0000313" key="4">
    <source>
        <dbReference type="EMBL" id="MFM9613084.1"/>
    </source>
</evidence>
<evidence type="ECO:0000313" key="5">
    <source>
        <dbReference type="Proteomes" id="UP001631957"/>
    </source>
</evidence>
<reference evidence="4 5" key="1">
    <citation type="submission" date="2024-12" db="EMBL/GenBank/DDBJ databases">
        <title>Forecasting of Potato common scab and diversities of Pathogenic streptomyces spp. in china.</title>
        <authorList>
            <person name="Handique U."/>
            <person name="Wu J."/>
        </authorList>
    </citation>
    <scope>NUCLEOTIDE SEQUENCE [LARGE SCALE GENOMIC DNA]</scope>
    <source>
        <strain evidence="4 5">ZRIMU1530</strain>
    </source>
</reference>
<accession>A0ABW9I0P5</accession>
<dbReference type="InterPro" id="IPR009430">
    <property type="entry name" value="GvpL/GvpF"/>
</dbReference>
<comment type="subcellular location">
    <subcellularLocation>
        <location evidence="2">Gas vesicle</location>
    </subcellularLocation>
</comment>
<keyword evidence="5" id="KW-1185">Reference proteome</keyword>
<dbReference type="Proteomes" id="UP001631957">
    <property type="component" value="Unassembled WGS sequence"/>
</dbReference>
<evidence type="ECO:0000256" key="3">
    <source>
        <dbReference type="ARBA" id="ARBA00035643"/>
    </source>
</evidence>
<sequence length="257" mass="28565">MTALRYVYAVCPPFETPLPADLTGVVGEPPARLAHGHLVAVVSRVPEDVFAEEPLRRRLEDLDWLTATARAHERVVDALTTVTTPLPLRLATVFRDDSGVRTMLEEGEARFRHVLERIAGRVEWGVKVYVDREAPQEVPSPASGRDYLRQRRRAALSDEESWHRAELFSEKLHSALSTHADAVRLRPPQNSALTPGGENSGQNVFNAAFLVRRELSERFVEIAEGVRDGDRGIRVELTGPWAAYSFASGEPDEEAGP</sequence>
<proteinExistence type="inferred from homology"/>
<comment type="similarity">
    <text evidence="3">Belongs to the gas vesicle GvpF/GvpL family.</text>
</comment>
<dbReference type="EMBL" id="JBJVNI010000018">
    <property type="protein sequence ID" value="MFM9613084.1"/>
    <property type="molecule type" value="Genomic_DNA"/>
</dbReference>
<keyword evidence="1" id="KW-0304">Gas vesicle</keyword>
<protein>
    <submittedName>
        <fullName evidence="4">GvpL/GvpF family gas vesicle protein</fullName>
    </submittedName>
</protein>
<organism evidence="4 5">
    <name type="scientific">Streptomyces niveiscabiei</name>
    <dbReference type="NCBI Taxonomy" id="164115"/>
    <lineage>
        <taxon>Bacteria</taxon>
        <taxon>Bacillati</taxon>
        <taxon>Actinomycetota</taxon>
        <taxon>Actinomycetes</taxon>
        <taxon>Kitasatosporales</taxon>
        <taxon>Streptomycetaceae</taxon>
        <taxon>Streptomyces</taxon>
    </lineage>
</organism>
<dbReference type="PANTHER" id="PTHR36852">
    <property type="entry name" value="PROTEIN GVPL 2"/>
    <property type="match status" value="1"/>
</dbReference>
<gene>
    <name evidence="4" type="ORF">ACKI18_30895</name>
</gene>
<name>A0ABW9I0P5_9ACTN</name>
<evidence type="ECO:0000256" key="2">
    <source>
        <dbReference type="ARBA" id="ARBA00035108"/>
    </source>
</evidence>
<dbReference type="Pfam" id="PF06386">
    <property type="entry name" value="GvpL_GvpF"/>
    <property type="match status" value="1"/>
</dbReference>